<proteinExistence type="predicted"/>
<name>A0A6C0IG32_9ZZZZ</name>
<dbReference type="EMBL" id="MN740179">
    <property type="protein sequence ID" value="QHT92148.1"/>
    <property type="molecule type" value="Genomic_DNA"/>
</dbReference>
<feature type="compositionally biased region" description="Polar residues" evidence="1">
    <location>
        <begin position="1"/>
        <end position="19"/>
    </location>
</feature>
<protein>
    <submittedName>
        <fullName evidence="2">Uncharacterized protein</fullName>
    </submittedName>
</protein>
<feature type="region of interest" description="Disordered" evidence="1">
    <location>
        <begin position="1"/>
        <end position="20"/>
    </location>
</feature>
<accession>A0A6C0IG32</accession>
<dbReference type="AlphaFoldDB" id="A0A6C0IG32"/>
<sequence>MSTPYGISTSQGTNTNDNVRSLVIGPLNTNKYPGTMNYHSYGTLAGKHPNPPLFYPSQEPVDSDQNLNARHEYFRTAESVKSLAIQRERELERANGGSVFNYSTGVYHATTGHMNYIKPVESSQHIQKLRGEAVGKSGYKIGLPLDTAYTTKNYYPSGAKSSLRRARSSGCAAPKKKGAIQNYSLSNGQVCGWGSIPRQTY</sequence>
<organism evidence="2">
    <name type="scientific">viral metagenome</name>
    <dbReference type="NCBI Taxonomy" id="1070528"/>
    <lineage>
        <taxon>unclassified sequences</taxon>
        <taxon>metagenomes</taxon>
        <taxon>organismal metagenomes</taxon>
    </lineage>
</organism>
<evidence type="ECO:0000313" key="2">
    <source>
        <dbReference type="EMBL" id="QHT92148.1"/>
    </source>
</evidence>
<reference evidence="2" key="1">
    <citation type="journal article" date="2020" name="Nature">
        <title>Giant virus diversity and host interactions through global metagenomics.</title>
        <authorList>
            <person name="Schulz F."/>
            <person name="Roux S."/>
            <person name="Paez-Espino D."/>
            <person name="Jungbluth S."/>
            <person name="Walsh D.A."/>
            <person name="Denef V.J."/>
            <person name="McMahon K.D."/>
            <person name="Konstantinidis K.T."/>
            <person name="Eloe-Fadrosh E.A."/>
            <person name="Kyrpides N.C."/>
            <person name="Woyke T."/>
        </authorList>
    </citation>
    <scope>NUCLEOTIDE SEQUENCE</scope>
    <source>
        <strain evidence="2">GVMAG-M-3300023184-86</strain>
    </source>
</reference>
<evidence type="ECO:0000256" key="1">
    <source>
        <dbReference type="SAM" id="MobiDB-lite"/>
    </source>
</evidence>